<dbReference type="EMBL" id="QLLR01000008">
    <property type="protein sequence ID" value="RAJ31627.1"/>
    <property type="molecule type" value="Genomic_DNA"/>
</dbReference>
<accession>A0A327T1F5</accession>
<dbReference type="Pfam" id="PF13302">
    <property type="entry name" value="Acetyltransf_3"/>
    <property type="match status" value="1"/>
</dbReference>
<feature type="domain" description="N-acetyltransferase" evidence="1">
    <location>
        <begin position="10"/>
        <end position="175"/>
    </location>
</feature>
<dbReference type="SUPFAM" id="SSF55729">
    <property type="entry name" value="Acyl-CoA N-acyltransferases (Nat)"/>
    <property type="match status" value="1"/>
</dbReference>
<dbReference type="GO" id="GO:0016747">
    <property type="term" value="F:acyltransferase activity, transferring groups other than amino-acyl groups"/>
    <property type="evidence" value="ECO:0007669"/>
    <property type="project" value="InterPro"/>
</dbReference>
<sequence>MEIWIETERLILREYVEADWKAVHEYASQEEILVYENWGPNTHDDTLKFIEEALKLKEAVPRLSFELAIVLKEENRLIGGCGFRFDKKEEDKGNLGYIINPLYWRTGYAKEATNALIQFVASELSVRTIDATCDVLNLASQAVLKHCGFFRIRLIKKHFEMKGRVRDTFVYERNT</sequence>
<dbReference type="PROSITE" id="PS51186">
    <property type="entry name" value="GNAT"/>
    <property type="match status" value="1"/>
</dbReference>
<dbReference type="InterPro" id="IPR051531">
    <property type="entry name" value="N-acetyltransferase"/>
</dbReference>
<dbReference type="STRING" id="188932.AY601_0046"/>
<evidence type="ECO:0000259" key="1">
    <source>
        <dbReference type="PROSITE" id="PS51186"/>
    </source>
</evidence>
<organism evidence="2 3">
    <name type="scientific">Pedobacter cryoconitis</name>
    <dbReference type="NCBI Taxonomy" id="188932"/>
    <lineage>
        <taxon>Bacteria</taxon>
        <taxon>Pseudomonadati</taxon>
        <taxon>Bacteroidota</taxon>
        <taxon>Sphingobacteriia</taxon>
        <taxon>Sphingobacteriales</taxon>
        <taxon>Sphingobacteriaceae</taxon>
        <taxon>Pedobacter</taxon>
    </lineage>
</organism>
<reference evidence="2 3" key="1">
    <citation type="submission" date="2018-06" db="EMBL/GenBank/DDBJ databases">
        <title>Genomic Encyclopedia of Archaeal and Bacterial Type Strains, Phase II (KMG-II): from individual species to whole genera.</title>
        <authorList>
            <person name="Goeker M."/>
        </authorList>
    </citation>
    <scope>NUCLEOTIDE SEQUENCE [LARGE SCALE GENOMIC DNA]</scope>
    <source>
        <strain evidence="2 3">DSM 14825</strain>
    </source>
</reference>
<keyword evidence="2" id="KW-0808">Transferase</keyword>
<name>A0A327T1F5_9SPHI</name>
<dbReference type="OrthoDB" id="9811523at2"/>
<dbReference type="InterPro" id="IPR000182">
    <property type="entry name" value="GNAT_dom"/>
</dbReference>
<dbReference type="RefSeq" id="WP_111633660.1">
    <property type="nucleotide sequence ID" value="NZ_QLLR01000008.1"/>
</dbReference>
<proteinExistence type="predicted"/>
<dbReference type="AlphaFoldDB" id="A0A327T1F5"/>
<gene>
    <name evidence="2" type="ORF">LY11_02126</name>
</gene>
<dbReference type="Proteomes" id="UP000249754">
    <property type="component" value="Unassembled WGS sequence"/>
</dbReference>
<evidence type="ECO:0000313" key="2">
    <source>
        <dbReference type="EMBL" id="RAJ31627.1"/>
    </source>
</evidence>
<dbReference type="Gene3D" id="3.40.630.30">
    <property type="match status" value="1"/>
</dbReference>
<comment type="caution">
    <text evidence="2">The sequence shown here is derived from an EMBL/GenBank/DDBJ whole genome shotgun (WGS) entry which is preliminary data.</text>
</comment>
<protein>
    <submittedName>
        <fullName evidence="2">RimJ/RimL family protein N-acetyltransferase</fullName>
    </submittedName>
</protein>
<dbReference type="InterPro" id="IPR016181">
    <property type="entry name" value="Acyl_CoA_acyltransferase"/>
</dbReference>
<evidence type="ECO:0000313" key="3">
    <source>
        <dbReference type="Proteomes" id="UP000249754"/>
    </source>
</evidence>
<dbReference type="PANTHER" id="PTHR43792">
    <property type="entry name" value="GNAT FAMILY, PUTATIVE (AFU_ORTHOLOGUE AFUA_3G00765)-RELATED-RELATED"/>
    <property type="match status" value="1"/>
</dbReference>